<accession>A0A9P9YWF6</accession>
<gene>
    <name evidence="1" type="ORF">M5D96_000264</name>
</gene>
<protein>
    <submittedName>
        <fullName evidence="1">Uncharacterized protein</fullName>
    </submittedName>
</protein>
<reference evidence="1" key="1">
    <citation type="journal article" date="2023" name="Genome Biol. Evol.">
        <title>Long-read-based Genome Assembly of Drosophila gunungcola Reveals Fewer Chemosensory Genes in Flower-breeding Species.</title>
        <authorList>
            <person name="Negi A."/>
            <person name="Liao B.Y."/>
            <person name="Yeh S.D."/>
        </authorList>
    </citation>
    <scope>NUCLEOTIDE SEQUENCE</scope>
    <source>
        <strain evidence="1">Sukarami</strain>
    </source>
</reference>
<dbReference type="EMBL" id="JAMKOV010000001">
    <property type="protein sequence ID" value="KAI8044113.1"/>
    <property type="molecule type" value="Genomic_DNA"/>
</dbReference>
<sequence>PFPFHHCLRILSAQASTLRIRNVVYFACVVACAWYLENTYRGAYSVGMSPGLTVNCLSAVGCRRTLSVCTLQQL</sequence>
<name>A0A9P9YWF6_9MUSC</name>
<feature type="non-terminal residue" evidence="1">
    <location>
        <position position="1"/>
    </location>
</feature>
<proteinExistence type="predicted"/>
<dbReference type="AlphaFoldDB" id="A0A9P9YWF6"/>
<evidence type="ECO:0000313" key="2">
    <source>
        <dbReference type="Proteomes" id="UP001059596"/>
    </source>
</evidence>
<comment type="caution">
    <text evidence="1">The sequence shown here is derived from an EMBL/GenBank/DDBJ whole genome shotgun (WGS) entry which is preliminary data.</text>
</comment>
<evidence type="ECO:0000313" key="1">
    <source>
        <dbReference type="EMBL" id="KAI8044113.1"/>
    </source>
</evidence>
<organism evidence="1 2">
    <name type="scientific">Drosophila gunungcola</name>
    <name type="common">fruit fly</name>
    <dbReference type="NCBI Taxonomy" id="103775"/>
    <lineage>
        <taxon>Eukaryota</taxon>
        <taxon>Metazoa</taxon>
        <taxon>Ecdysozoa</taxon>
        <taxon>Arthropoda</taxon>
        <taxon>Hexapoda</taxon>
        <taxon>Insecta</taxon>
        <taxon>Pterygota</taxon>
        <taxon>Neoptera</taxon>
        <taxon>Endopterygota</taxon>
        <taxon>Diptera</taxon>
        <taxon>Brachycera</taxon>
        <taxon>Muscomorpha</taxon>
        <taxon>Ephydroidea</taxon>
        <taxon>Drosophilidae</taxon>
        <taxon>Drosophila</taxon>
        <taxon>Sophophora</taxon>
    </lineage>
</organism>
<keyword evidence="2" id="KW-1185">Reference proteome</keyword>
<dbReference type="Proteomes" id="UP001059596">
    <property type="component" value="Chromosome 3R"/>
</dbReference>